<protein>
    <recommendedName>
        <fullName evidence="2">FAD-dependent oxidoreductase domain-containing protein 1</fullName>
    </recommendedName>
</protein>
<evidence type="ECO:0000256" key="3">
    <source>
        <dbReference type="ARBA" id="ARBA00046185"/>
    </source>
</evidence>
<proteinExistence type="predicted"/>
<evidence type="ECO:0000313" key="6">
    <source>
        <dbReference type="EMBL" id="KFM73149.1"/>
    </source>
</evidence>
<feature type="region of interest" description="Disordered" evidence="4">
    <location>
        <begin position="29"/>
        <end position="58"/>
    </location>
</feature>
<comment type="function">
    <text evidence="3">Required for the assembly of the mitochondrial membrane respiratory chain NADH dehydrogenase (Complex I). Involved in mid-late stages of complex I assembly.</text>
</comment>
<dbReference type="InterPro" id="IPR036188">
    <property type="entry name" value="FAD/NAD-bd_sf"/>
</dbReference>
<feature type="non-terminal residue" evidence="6">
    <location>
        <position position="482"/>
    </location>
</feature>
<dbReference type="FunFam" id="3.30.9.10:FF:000026">
    <property type="entry name" value="FAD-dependent oxidoreductase domain-containing protein 1"/>
    <property type="match status" value="1"/>
</dbReference>
<dbReference type="OrthoDB" id="424974at2759"/>
<dbReference type="Pfam" id="PF01266">
    <property type="entry name" value="DAO"/>
    <property type="match status" value="1"/>
</dbReference>
<name>A0A087U710_STEMI</name>
<feature type="domain" description="FAD dependent oxidoreductase" evidence="5">
    <location>
        <begin position="67"/>
        <end position="451"/>
    </location>
</feature>
<dbReference type="InterPro" id="IPR006076">
    <property type="entry name" value="FAD-dep_OxRdtase"/>
</dbReference>
<dbReference type="GO" id="GO:0016491">
    <property type="term" value="F:oxidoreductase activity"/>
    <property type="evidence" value="ECO:0007669"/>
    <property type="project" value="UniProtKB-KW"/>
</dbReference>
<dbReference type="GO" id="GO:0032981">
    <property type="term" value="P:mitochondrial respiratory chain complex I assembly"/>
    <property type="evidence" value="ECO:0007669"/>
    <property type="project" value="TreeGrafter"/>
</dbReference>
<dbReference type="OMA" id="PDHNALI"/>
<dbReference type="EMBL" id="KK118517">
    <property type="protein sequence ID" value="KFM73149.1"/>
    <property type="molecule type" value="Genomic_DNA"/>
</dbReference>
<evidence type="ECO:0000313" key="7">
    <source>
        <dbReference type="Proteomes" id="UP000054359"/>
    </source>
</evidence>
<evidence type="ECO:0000256" key="1">
    <source>
        <dbReference type="ARBA" id="ARBA00023002"/>
    </source>
</evidence>
<keyword evidence="1" id="KW-0560">Oxidoreductase</keyword>
<dbReference type="PANTHER" id="PTHR13847:SF287">
    <property type="entry name" value="FAD-DEPENDENT OXIDOREDUCTASE DOMAIN-CONTAINING PROTEIN 1"/>
    <property type="match status" value="1"/>
</dbReference>
<evidence type="ECO:0000256" key="4">
    <source>
        <dbReference type="SAM" id="MobiDB-lite"/>
    </source>
</evidence>
<organism evidence="6 7">
    <name type="scientific">Stegodyphus mimosarum</name>
    <name type="common">African social velvet spider</name>
    <dbReference type="NCBI Taxonomy" id="407821"/>
    <lineage>
        <taxon>Eukaryota</taxon>
        <taxon>Metazoa</taxon>
        <taxon>Ecdysozoa</taxon>
        <taxon>Arthropoda</taxon>
        <taxon>Chelicerata</taxon>
        <taxon>Arachnida</taxon>
        <taxon>Araneae</taxon>
        <taxon>Araneomorphae</taxon>
        <taxon>Entelegynae</taxon>
        <taxon>Eresoidea</taxon>
        <taxon>Eresidae</taxon>
        <taxon>Stegodyphus</taxon>
    </lineage>
</organism>
<dbReference type="Gene3D" id="3.30.9.10">
    <property type="entry name" value="D-Amino Acid Oxidase, subunit A, domain 2"/>
    <property type="match status" value="1"/>
</dbReference>
<evidence type="ECO:0000259" key="5">
    <source>
        <dbReference type="Pfam" id="PF01266"/>
    </source>
</evidence>
<reference evidence="6 7" key="1">
    <citation type="submission" date="2013-11" db="EMBL/GenBank/DDBJ databases">
        <title>Genome sequencing of Stegodyphus mimosarum.</title>
        <authorList>
            <person name="Bechsgaard J."/>
        </authorList>
    </citation>
    <scope>NUCLEOTIDE SEQUENCE [LARGE SCALE GENOMIC DNA]</scope>
</reference>
<dbReference type="AlphaFoldDB" id="A0A087U710"/>
<dbReference type="Gene3D" id="3.50.50.60">
    <property type="entry name" value="FAD/NAD(P)-binding domain"/>
    <property type="match status" value="1"/>
</dbReference>
<accession>A0A087U710</accession>
<dbReference type="STRING" id="407821.A0A087U710"/>
<dbReference type="SUPFAM" id="SSF51905">
    <property type="entry name" value="FAD/NAD(P)-binding domain"/>
    <property type="match status" value="1"/>
</dbReference>
<dbReference type="Proteomes" id="UP000054359">
    <property type="component" value="Unassembled WGS sequence"/>
</dbReference>
<dbReference type="GO" id="GO:0005739">
    <property type="term" value="C:mitochondrion"/>
    <property type="evidence" value="ECO:0007669"/>
    <property type="project" value="GOC"/>
</dbReference>
<dbReference type="PANTHER" id="PTHR13847">
    <property type="entry name" value="SARCOSINE DEHYDROGENASE-RELATED"/>
    <property type="match status" value="1"/>
</dbReference>
<keyword evidence="7" id="KW-1185">Reference proteome</keyword>
<sequence>MFKIVKSSLLRPNFVSRFYPKPRSSEDVDKIQKYKDLNSKDKVKKNDPSIARKDTGPTERKFPKYTDYAIVGGGVMGSAIAYFMKQRDPHNFQLMVVERDPKYTRSSTAHSVGGIRQQFSLPENIQLSMYGVEFLKNIKQHLSVSGDDPPDVQFQPNGYLFLATEEGAKQMIQNHKIQKELGAKVDLLRPKQLSLKFSWLNLDGVEMGSYGFENEGWFDPWTLLCAFKKKAVSLGANYIHGEVIGFEFEDKSYVADDTIDPTIRTHSMYIKDEVGEVHCVEFGNLIITAGPYSGDVVKMLHDGLGPEFLKIPLPVEPRKRYVYVINCEKGPGKDMPLTIDLTGTYARPEGFCGNYLCGRSPLPNEEPDVSNLEVDYDFFQKSVWPALAYRIPAFEAVKVSSAWAGYYDYNTFDQNALFGPHPYFPNVFFATGFSGHGIQMAPAIGRAMTELLLDKAYVTIDMSRFHLYRVFKEEPLYEQNIV</sequence>
<evidence type="ECO:0000256" key="2">
    <source>
        <dbReference type="ARBA" id="ARBA00039785"/>
    </source>
</evidence>
<gene>
    <name evidence="6" type="ORF">X975_18718</name>
</gene>